<evidence type="ECO:0000256" key="5">
    <source>
        <dbReference type="ARBA" id="ARBA00022840"/>
    </source>
</evidence>
<evidence type="ECO:0000256" key="14">
    <source>
        <dbReference type="SAM" id="Phobius"/>
    </source>
</evidence>
<comment type="catalytic activity">
    <reaction evidence="8">
        <text>12-hydroxy-(5Z,8Z,10E,14Z)-eicosatetraenoate + ATP + CoA = 12-hydroxy-(5Z,8Z,10E,14Z)-eicosatetraenoyl-CoA + AMP + diphosphate</text>
        <dbReference type="Rhea" id="RHEA:52112"/>
        <dbReference type="ChEBI" id="CHEBI:30616"/>
        <dbReference type="ChEBI" id="CHEBI:33019"/>
        <dbReference type="ChEBI" id="CHEBI:57287"/>
        <dbReference type="ChEBI" id="CHEBI:90718"/>
        <dbReference type="ChEBI" id="CHEBI:136408"/>
        <dbReference type="ChEBI" id="CHEBI:456215"/>
    </reaction>
    <physiologicalReaction direction="left-to-right" evidence="8">
        <dbReference type="Rhea" id="RHEA:52113"/>
    </physiologicalReaction>
</comment>
<dbReference type="GO" id="GO:0047676">
    <property type="term" value="F:arachidonate-CoA ligase activity"/>
    <property type="evidence" value="ECO:0007669"/>
    <property type="project" value="UniProtKB-EC"/>
</dbReference>
<reference evidence="17 18" key="1">
    <citation type="journal article" date="2007" name="Science">
        <title>Sea anemone genome reveals ancestral eumetazoan gene repertoire and genomic organization.</title>
        <authorList>
            <person name="Putnam N.H."/>
            <person name="Srivastava M."/>
            <person name="Hellsten U."/>
            <person name="Dirks B."/>
            <person name="Chapman J."/>
            <person name="Salamov A."/>
            <person name="Terry A."/>
            <person name="Shapiro H."/>
            <person name="Lindquist E."/>
            <person name="Kapitonov V.V."/>
            <person name="Jurka J."/>
            <person name="Genikhovich G."/>
            <person name="Grigoriev I.V."/>
            <person name="Lucas S.M."/>
            <person name="Steele R.E."/>
            <person name="Finnerty J.R."/>
            <person name="Technau U."/>
            <person name="Martindale M.Q."/>
            <person name="Rokhsar D.S."/>
        </authorList>
    </citation>
    <scope>NUCLEOTIDE SEQUENCE [LARGE SCALE GENOMIC DNA]</scope>
    <source>
        <strain evidence="18">CH2 X CH6</strain>
    </source>
</reference>
<evidence type="ECO:0000256" key="13">
    <source>
        <dbReference type="RuleBase" id="RU369030"/>
    </source>
</evidence>
<feature type="domain" description="AMP-dependent synthetase/ligase" evidence="15">
    <location>
        <begin position="90"/>
        <end position="477"/>
    </location>
</feature>
<protein>
    <recommendedName>
        <fullName evidence="13">Long-chain-fatty-acid--CoA ligase</fullName>
        <ecNumber evidence="13">6.2.1.3</ecNumber>
    </recommendedName>
</protein>
<dbReference type="eggNOG" id="KOG1256">
    <property type="taxonomic scope" value="Eukaryota"/>
</dbReference>
<evidence type="ECO:0000256" key="8">
    <source>
        <dbReference type="ARBA" id="ARBA00024495"/>
    </source>
</evidence>
<evidence type="ECO:0000259" key="15">
    <source>
        <dbReference type="Pfam" id="PF00501"/>
    </source>
</evidence>
<accession>A7RQC0</accession>
<evidence type="ECO:0000256" key="7">
    <source>
        <dbReference type="ARBA" id="ARBA00024484"/>
    </source>
</evidence>
<comment type="function">
    <text evidence="13">Catalyzes the conversion of long-chain fatty acids to their active form acyl-CoAs for both synthesis of cellular lipids, and degradation via beta-oxidation.</text>
</comment>
<comment type="catalytic activity">
    <reaction evidence="7">
        <text>a long-chain fatty acid + ATP + CoA = a long-chain fatty acyl-CoA + AMP + diphosphate</text>
        <dbReference type="Rhea" id="RHEA:15421"/>
        <dbReference type="ChEBI" id="CHEBI:30616"/>
        <dbReference type="ChEBI" id="CHEBI:33019"/>
        <dbReference type="ChEBI" id="CHEBI:57287"/>
        <dbReference type="ChEBI" id="CHEBI:57560"/>
        <dbReference type="ChEBI" id="CHEBI:83139"/>
        <dbReference type="ChEBI" id="CHEBI:456215"/>
        <dbReference type="EC" id="6.2.1.3"/>
    </reaction>
    <physiologicalReaction direction="left-to-right" evidence="7">
        <dbReference type="Rhea" id="RHEA:15422"/>
    </physiologicalReaction>
</comment>
<evidence type="ECO:0000256" key="2">
    <source>
        <dbReference type="ARBA" id="ARBA00022598"/>
    </source>
</evidence>
<dbReference type="InterPro" id="IPR045311">
    <property type="entry name" value="LC-FACS_euk"/>
</dbReference>
<dbReference type="Pfam" id="PF13193">
    <property type="entry name" value="AMP-binding_C"/>
    <property type="match status" value="1"/>
</dbReference>
<organism evidence="17 18">
    <name type="scientific">Nematostella vectensis</name>
    <name type="common">Starlet sea anemone</name>
    <dbReference type="NCBI Taxonomy" id="45351"/>
    <lineage>
        <taxon>Eukaryota</taxon>
        <taxon>Metazoa</taxon>
        <taxon>Cnidaria</taxon>
        <taxon>Anthozoa</taxon>
        <taxon>Hexacorallia</taxon>
        <taxon>Actiniaria</taxon>
        <taxon>Edwardsiidae</taxon>
        <taxon>Nematostella</taxon>
    </lineage>
</organism>
<dbReference type="PANTHER" id="PTHR43272">
    <property type="entry name" value="LONG-CHAIN-FATTY-ACID--COA LIGASE"/>
    <property type="match status" value="1"/>
</dbReference>
<keyword evidence="3 13" id="KW-0547">Nucleotide-binding</keyword>
<dbReference type="EC" id="6.2.1.3" evidence="13"/>
<comment type="catalytic activity">
    <reaction evidence="11">
        <text>(E)-hexadec-2-enoate + ATP + CoA = (2E)-hexadecenoyl-CoA + AMP + diphosphate</text>
        <dbReference type="Rhea" id="RHEA:36139"/>
        <dbReference type="ChEBI" id="CHEBI:30616"/>
        <dbReference type="ChEBI" id="CHEBI:33019"/>
        <dbReference type="ChEBI" id="CHEBI:57287"/>
        <dbReference type="ChEBI" id="CHEBI:61526"/>
        <dbReference type="ChEBI" id="CHEBI:72745"/>
        <dbReference type="ChEBI" id="CHEBI:456215"/>
    </reaction>
    <physiologicalReaction direction="left-to-right" evidence="11">
        <dbReference type="Rhea" id="RHEA:36140"/>
    </physiologicalReaction>
</comment>
<proteinExistence type="inferred from homology"/>
<dbReference type="PROSITE" id="PS00455">
    <property type="entry name" value="AMP_BINDING"/>
    <property type="match status" value="1"/>
</dbReference>
<comment type="catalytic activity">
    <reaction evidence="12">
        <text>hexadecanoate + ATP + CoA = hexadecanoyl-CoA + AMP + diphosphate</text>
        <dbReference type="Rhea" id="RHEA:30751"/>
        <dbReference type="ChEBI" id="CHEBI:7896"/>
        <dbReference type="ChEBI" id="CHEBI:30616"/>
        <dbReference type="ChEBI" id="CHEBI:33019"/>
        <dbReference type="ChEBI" id="CHEBI:57287"/>
        <dbReference type="ChEBI" id="CHEBI:57379"/>
        <dbReference type="ChEBI" id="CHEBI:456215"/>
    </reaction>
    <physiologicalReaction direction="left-to-right" evidence="12">
        <dbReference type="Rhea" id="RHEA:30752"/>
    </physiologicalReaction>
</comment>
<evidence type="ECO:0000256" key="11">
    <source>
        <dbReference type="ARBA" id="ARBA00024565"/>
    </source>
</evidence>
<dbReference type="AlphaFoldDB" id="A7RQC0"/>
<dbReference type="GO" id="GO:0005524">
    <property type="term" value="F:ATP binding"/>
    <property type="evidence" value="ECO:0007669"/>
    <property type="project" value="UniProtKB-KW"/>
</dbReference>
<feature type="transmembrane region" description="Helical" evidence="14">
    <location>
        <begin position="12"/>
        <end position="34"/>
    </location>
</feature>
<evidence type="ECO:0000313" key="17">
    <source>
        <dbReference type="EMBL" id="EDO46335.1"/>
    </source>
</evidence>
<keyword evidence="5 13" id="KW-0067">ATP-binding</keyword>
<sequence length="655" mass="73137">MADKTAEKALKYLSDPTVLAGLGAVAVGSLLYMATRPSESACPVNPHKQSIEIPGDNYARRSAMSEELTAYMFEDCRTTHEVFLRGARISGDKPCLGHRVTEGGPYEWLTYNEVLNRASNVGSGLQELGSNDVEGDTFIGVYASNKIEWVLIEQACAMHAKVITPLYDTLGPDACAFIINQAKMSMVVCDAAKIPLLLQRADQCPTLKFIIKINPDVTSEEKQEGERNGIKIISFSDVEAMGKAHPYEKKLPKPDDLAVVCYTSGTTGNPKGAMITHSNAVAMLAGLCVMIKKCGIRVDNDDVHISYLPLAHMYERLAQLMIFMYGGKVGFFGGNIRKIMEDLQELKPTVFISVPRVLNRVYDKVMKEISSSSIKKFVFNTALSFKKAEVERNIVRKNSIWDYLVFNKIQVLEGYGQTETTAAATIQLVGDHTFGHVGPPMPCTKIKLVDVPDMNYFAKDGKGEICFYGPNVFKGYLHDPEKTREAIDEDGWLHSGDVGEWTENGTLKLIDRKKHIFKLAQGEYIAPEKIEAVYMQCPLVHQVFVYGDSRKSCIVGVVVPEETALKKWTEKNEVQGDMEALCNNEKVRKAILEEMSAMGKKEKLFSFQQVKDIYLHPDPFTVDNGLLTPTLKFKRPVIQAHFKDTFEKLYDSIKE</sequence>
<dbReference type="InterPro" id="IPR020845">
    <property type="entry name" value="AMP-binding_CS"/>
</dbReference>
<evidence type="ECO:0000256" key="12">
    <source>
        <dbReference type="ARBA" id="ARBA00049139"/>
    </source>
</evidence>
<keyword evidence="4 13" id="KW-0276">Fatty acid metabolism</keyword>
<keyword evidence="14" id="KW-0472">Membrane</keyword>
<dbReference type="PhylomeDB" id="A7RQC0"/>
<comment type="similarity">
    <text evidence="1 13">Belongs to the ATP-dependent AMP-binding enzyme family.</text>
</comment>
<dbReference type="InterPro" id="IPR042099">
    <property type="entry name" value="ANL_N_sf"/>
</dbReference>
<keyword evidence="13" id="KW-0443">Lipid metabolism</keyword>
<dbReference type="EMBL" id="DS469528">
    <property type="protein sequence ID" value="EDO46335.1"/>
    <property type="molecule type" value="Genomic_DNA"/>
</dbReference>
<evidence type="ECO:0000256" key="4">
    <source>
        <dbReference type="ARBA" id="ARBA00022832"/>
    </source>
</evidence>
<dbReference type="GO" id="GO:0004467">
    <property type="term" value="F:long-chain fatty acid-CoA ligase activity"/>
    <property type="evidence" value="ECO:0000318"/>
    <property type="project" value="GO_Central"/>
</dbReference>
<evidence type="ECO:0000256" key="10">
    <source>
        <dbReference type="ARBA" id="ARBA00024548"/>
    </source>
</evidence>
<dbReference type="GO" id="GO:0005783">
    <property type="term" value="C:endoplasmic reticulum"/>
    <property type="evidence" value="ECO:0000318"/>
    <property type="project" value="GO_Central"/>
</dbReference>
<evidence type="ECO:0000256" key="1">
    <source>
        <dbReference type="ARBA" id="ARBA00006432"/>
    </source>
</evidence>
<dbReference type="InParanoid" id="A7RQC0"/>
<evidence type="ECO:0000256" key="9">
    <source>
        <dbReference type="ARBA" id="ARBA00024532"/>
    </source>
</evidence>
<dbReference type="Proteomes" id="UP000001593">
    <property type="component" value="Unassembled WGS sequence"/>
</dbReference>
<name>A7RQC0_NEMVE</name>
<dbReference type="GO" id="GO:0016020">
    <property type="term" value="C:membrane"/>
    <property type="evidence" value="ECO:0000318"/>
    <property type="project" value="GO_Central"/>
</dbReference>
<evidence type="ECO:0000313" key="18">
    <source>
        <dbReference type="Proteomes" id="UP000001593"/>
    </source>
</evidence>
<evidence type="ECO:0000259" key="16">
    <source>
        <dbReference type="Pfam" id="PF13193"/>
    </source>
</evidence>
<dbReference type="SUPFAM" id="SSF56801">
    <property type="entry name" value="Acetyl-CoA synthetase-like"/>
    <property type="match status" value="1"/>
</dbReference>
<dbReference type="STRING" id="45351.A7RQC0"/>
<comment type="catalytic activity">
    <reaction evidence="6">
        <text>5-hydroxy-(6E,8Z,11Z,14Z)-eicosatetraenoate + ATP + CoA = 5-hydroxy-(6E,8Z,11Z,14Z)-eicosatetraenoyl-CoA + AMP + diphosphate</text>
        <dbReference type="Rhea" id="RHEA:52108"/>
        <dbReference type="ChEBI" id="CHEBI:30616"/>
        <dbReference type="ChEBI" id="CHEBI:33019"/>
        <dbReference type="ChEBI" id="CHEBI:57287"/>
        <dbReference type="ChEBI" id="CHEBI:65341"/>
        <dbReference type="ChEBI" id="CHEBI:136407"/>
        <dbReference type="ChEBI" id="CHEBI:456215"/>
    </reaction>
    <physiologicalReaction direction="left-to-right" evidence="6">
        <dbReference type="Rhea" id="RHEA:52109"/>
    </physiologicalReaction>
</comment>
<keyword evidence="14" id="KW-0812">Transmembrane</keyword>
<keyword evidence="2 13" id="KW-0436">Ligase</keyword>
<dbReference type="Pfam" id="PF00501">
    <property type="entry name" value="AMP-binding"/>
    <property type="match status" value="1"/>
</dbReference>
<feature type="domain" description="AMP-binding enzyme C-terminal" evidence="16">
    <location>
        <begin position="529"/>
        <end position="571"/>
    </location>
</feature>
<dbReference type="Gene3D" id="3.40.50.12780">
    <property type="entry name" value="N-terminal domain of ligase-like"/>
    <property type="match status" value="1"/>
</dbReference>
<dbReference type="InterPro" id="IPR025110">
    <property type="entry name" value="AMP-bd_C"/>
</dbReference>
<dbReference type="PANTHER" id="PTHR43272:SF107">
    <property type="entry name" value="LONG-CHAIN-FATTY-ACID--COA LIGASE 5"/>
    <property type="match status" value="1"/>
</dbReference>
<gene>
    <name evidence="17" type="ORF">NEMVEDRAFT_v1g239941</name>
</gene>
<dbReference type="InterPro" id="IPR000873">
    <property type="entry name" value="AMP-dep_synth/lig_dom"/>
</dbReference>
<evidence type="ECO:0000256" key="6">
    <source>
        <dbReference type="ARBA" id="ARBA00024469"/>
    </source>
</evidence>
<keyword evidence="18" id="KW-1185">Reference proteome</keyword>
<comment type="catalytic activity">
    <reaction evidence="10">
        <text>(5Z,8Z,11Z,14Z)-eicosatetraenoate + ATP + CoA = (5Z,8Z,11Z,14Z)-eicosatetraenoyl-CoA + AMP + diphosphate</text>
        <dbReference type="Rhea" id="RHEA:19713"/>
        <dbReference type="ChEBI" id="CHEBI:30616"/>
        <dbReference type="ChEBI" id="CHEBI:32395"/>
        <dbReference type="ChEBI" id="CHEBI:33019"/>
        <dbReference type="ChEBI" id="CHEBI:57287"/>
        <dbReference type="ChEBI" id="CHEBI:57368"/>
        <dbReference type="ChEBI" id="CHEBI:456215"/>
        <dbReference type="EC" id="6.2.1.15"/>
    </reaction>
    <physiologicalReaction direction="left-to-right" evidence="10">
        <dbReference type="Rhea" id="RHEA:19714"/>
    </physiologicalReaction>
</comment>
<evidence type="ECO:0000256" key="3">
    <source>
        <dbReference type="ARBA" id="ARBA00022741"/>
    </source>
</evidence>
<dbReference type="CDD" id="cd05927">
    <property type="entry name" value="LC-FACS_euk"/>
    <property type="match status" value="1"/>
</dbReference>
<dbReference type="OMA" id="IWHSYER"/>
<comment type="catalytic activity">
    <reaction evidence="9">
        <text>15-hydroxy-(5Z,8Z,11Z,13E)-eicosatetraenoate + ATP + CoA = 15-hydroxy-(5Z,8Z,11Z,13E)-eicosatetraenoyl-CoA + AMP + diphosphate</text>
        <dbReference type="Rhea" id="RHEA:52116"/>
        <dbReference type="ChEBI" id="CHEBI:30616"/>
        <dbReference type="ChEBI" id="CHEBI:33019"/>
        <dbReference type="ChEBI" id="CHEBI:57287"/>
        <dbReference type="ChEBI" id="CHEBI:78832"/>
        <dbReference type="ChEBI" id="CHEBI:136409"/>
        <dbReference type="ChEBI" id="CHEBI:456215"/>
    </reaction>
    <physiologicalReaction direction="left-to-right" evidence="9">
        <dbReference type="Rhea" id="RHEA:52117"/>
    </physiologicalReaction>
</comment>
<keyword evidence="14" id="KW-1133">Transmembrane helix</keyword>
<dbReference type="HOGENOM" id="CLU_000022_45_4_1"/>